<evidence type="ECO:0000313" key="3">
    <source>
        <dbReference type="Proteomes" id="UP000034736"/>
    </source>
</evidence>
<name>A0A0G1H229_9BACT</name>
<comment type="caution">
    <text evidence="2">The sequence shown here is derived from an EMBL/GenBank/DDBJ whole genome shotgun (WGS) entry which is preliminary data.</text>
</comment>
<dbReference type="Proteomes" id="UP000034736">
    <property type="component" value="Unassembled WGS sequence"/>
</dbReference>
<dbReference type="EMBL" id="LCHU01000008">
    <property type="protein sequence ID" value="KKT41431.1"/>
    <property type="molecule type" value="Genomic_DNA"/>
</dbReference>
<gene>
    <name evidence="2" type="ORF">UW30_C0008G0050</name>
</gene>
<reference evidence="2 3" key="1">
    <citation type="journal article" date="2015" name="Nature">
        <title>rRNA introns, odd ribosomes, and small enigmatic genomes across a large radiation of phyla.</title>
        <authorList>
            <person name="Brown C.T."/>
            <person name="Hug L.A."/>
            <person name="Thomas B.C."/>
            <person name="Sharon I."/>
            <person name="Castelle C.J."/>
            <person name="Singh A."/>
            <person name="Wilkins M.J."/>
            <person name="Williams K.H."/>
            <person name="Banfield J.F."/>
        </authorList>
    </citation>
    <scope>NUCLEOTIDE SEQUENCE [LARGE SCALE GENOMIC DNA]</scope>
</reference>
<dbReference type="STRING" id="1618647.UW30_C0008G0050"/>
<evidence type="ECO:0000313" key="2">
    <source>
        <dbReference type="EMBL" id="KKT41431.1"/>
    </source>
</evidence>
<protein>
    <submittedName>
        <fullName evidence="2">Aromatic amino acid permease</fullName>
    </submittedName>
</protein>
<keyword evidence="1" id="KW-0812">Transmembrane</keyword>
<feature type="transmembrane region" description="Helical" evidence="1">
    <location>
        <begin position="36"/>
        <end position="56"/>
    </location>
</feature>
<keyword evidence="1" id="KW-0472">Membrane</keyword>
<feature type="transmembrane region" description="Helical" evidence="1">
    <location>
        <begin position="292"/>
        <end position="313"/>
    </location>
</feature>
<feature type="transmembrane region" description="Helical" evidence="1">
    <location>
        <begin position="77"/>
        <end position="110"/>
    </location>
</feature>
<organism evidence="2 3">
    <name type="scientific">Candidatus Giovannonibacteria bacterium GW2011_GWA2_44_13b</name>
    <dbReference type="NCBI Taxonomy" id="1618647"/>
    <lineage>
        <taxon>Bacteria</taxon>
        <taxon>Candidatus Giovannoniibacteriota</taxon>
    </lineage>
</organism>
<evidence type="ECO:0000256" key="1">
    <source>
        <dbReference type="SAM" id="Phobius"/>
    </source>
</evidence>
<dbReference type="Gene3D" id="1.20.1740.10">
    <property type="entry name" value="Amino acid/polyamine transporter I"/>
    <property type="match status" value="1"/>
</dbReference>
<feature type="transmembrane region" description="Helical" evidence="1">
    <location>
        <begin position="116"/>
        <end position="133"/>
    </location>
</feature>
<proteinExistence type="predicted"/>
<keyword evidence="1" id="KW-1133">Transmembrane helix</keyword>
<feature type="transmembrane region" description="Helical" evidence="1">
    <location>
        <begin position="140"/>
        <end position="162"/>
    </location>
</feature>
<feature type="transmembrane region" description="Helical" evidence="1">
    <location>
        <begin position="360"/>
        <end position="379"/>
    </location>
</feature>
<feature type="transmembrane region" description="Helical" evidence="1">
    <location>
        <begin position="215"/>
        <end position="239"/>
    </location>
</feature>
<feature type="transmembrane region" description="Helical" evidence="1">
    <location>
        <begin position="319"/>
        <end position="339"/>
    </location>
</feature>
<dbReference type="AlphaFoldDB" id="A0A0G1H229"/>
<accession>A0A0G1H229</accession>
<sequence length="380" mass="41338">MFFNASFLEAVGLIFGMIIGSGLFALPYAINVSGMVWGLITALLAFLGILGIHLAYGEIVLNSGGLHRLPGYAKEYLGNFFGAFSMISQILGFNTVLLIFGGLGGIFLNILFGGDPFVWSLVFFGLASLLLLFENIEGIGFIDFILTIPLIAIIIFISFASYNSGSFQNINLFGQDRFFSFGVFVFALAGLAAIADARDIFRKKDGPETGRMLKLAIICGTAVSFVLYLIFSLGVLMASDGSVTKDAMSGLSGILGSNIVKIGALLVFLSIFRSYLALGYNLNAIYKLDLRLPPAIAWVISLSVPVILFFAGAKDFLRLISIMGGTFVAFDGIMVVYILRRMRTMGLSKEMLLSFGKLQQYFLIAVFSLGIVYELIYQIF</sequence>
<feature type="transmembrane region" description="Helical" evidence="1">
    <location>
        <begin position="178"/>
        <end position="195"/>
    </location>
</feature>
<feature type="transmembrane region" description="Helical" evidence="1">
    <location>
        <begin position="7"/>
        <end position="30"/>
    </location>
</feature>